<dbReference type="PROSITE" id="PS50158">
    <property type="entry name" value="ZF_CCHC"/>
    <property type="match status" value="1"/>
</dbReference>
<proteinExistence type="predicted"/>
<keyword evidence="3" id="KW-0949">S-adenosyl-L-methionine</keyword>
<dbReference type="GO" id="GO:0015074">
    <property type="term" value="P:DNA integration"/>
    <property type="evidence" value="ECO:0007669"/>
    <property type="project" value="InterPro"/>
</dbReference>
<evidence type="ECO:0000259" key="7">
    <source>
        <dbReference type="PROSITE" id="PS50158"/>
    </source>
</evidence>
<feature type="compositionally biased region" description="Low complexity" evidence="5">
    <location>
        <begin position="828"/>
        <end position="842"/>
    </location>
</feature>
<evidence type="ECO:0000256" key="5">
    <source>
        <dbReference type="SAM" id="MobiDB-lite"/>
    </source>
</evidence>
<dbReference type="Gene3D" id="3.30.420.10">
    <property type="entry name" value="Ribonuclease H-like superfamily/Ribonuclease H"/>
    <property type="match status" value="1"/>
</dbReference>
<feature type="domain" description="Integrase catalytic" evidence="8">
    <location>
        <begin position="1496"/>
        <end position="1660"/>
    </location>
</feature>
<keyword evidence="4" id="KW-0479">Metal-binding</keyword>
<feature type="region of interest" description="Disordered" evidence="5">
    <location>
        <begin position="402"/>
        <end position="464"/>
    </location>
</feature>
<protein>
    <submittedName>
        <fullName evidence="9">Copia protein</fullName>
    </submittedName>
</protein>
<dbReference type="PROSITE" id="PS00094">
    <property type="entry name" value="C5_MTASE_1"/>
    <property type="match status" value="1"/>
</dbReference>
<feature type="region of interest" description="Disordered" evidence="5">
    <location>
        <begin position="1463"/>
        <end position="1486"/>
    </location>
</feature>
<keyword evidence="1" id="KW-0489">Methyltransferase</keyword>
<sequence length="3017" mass="329668">MEDALPEGAEQAEPAAAPEAQADRQDGVVDQESEDRRHLQEVRVQEAVLEPDYAEVSGGTMEGHGSQGSHAESLRPLDGADSASGRQPARTSAPDVTFREEPAAGQERSLSAERRNEDVGQVQRSLNFMTGLLTSLTERMSRVEQWQSATGSTAGGAASTAMTPVTPSTGMLGWADVDRLNQQLSELQVRADEGGGHFEMNRPLASTARIFQGTFSSDSSETARRRASDGPRGIPGTLLGPLALADRPFILEGDPMQVDHVGDPAAVDATLEQTVESVMKAQASTDGVHGQTDEIGGGASEYHTVHGGYGIIQYLPLGAMQNLEQERLIYGEGGPWSSELGRYVGVDQAQGSPVTVAELIAPRVEPSAGTATTSAQGMVCVQGTWHPYTVVQGQMVVQFGSGGMSPPPAATLWESGGTPPPPPGPPPPGTPKVGTTSGSSSTPGGTPVPPALGEASIPSPPPAPPPVASSIPLVVEAGLSEEPSKLVTKLPVLASARGGDAAVIAGDWLAQLEPSMSSLSSSAASWWKQLMDRVKSLYTTWLESAPVTRLSLRQSILSQRPAQDKHQRVEQRAAVLLLESLPEELRHEVVSVRAVTVEAMIFLVHCAYQPGGAGEKAHLLQFLTAPEVGNGLEGTLQLARKWVRLLRRGRELQLVLPDPSLLCRGLDRVISTTFSGNKHPSATFRIASFKLERQLDYKATLVDAEDYAYLVVGELEAALLAQPLPAPPKVARLEETRNQDDAGKGKGKAKQQRPCWGWQDGSGCKYGSRCMFAHAALGPGRCWECGSDSHLKPQCPILGQGGNASGGGGGQNQNASSSTGKGGGSGGAAATSSSAAATTSSSNGGGDDKPPKGRRKKGGGKDKGAKQEAVRKTEEEATPELPSNAPLSSAAEDSAARSEFFEEATKALKSLRLAKVTEESLANLDSSRGGKALVDSGATTSMRTAQPGEVEGLPRRKVLLAEGETWFYQLPGGTLLTTRTVAPIVAMSDLMEIGCRVMWNGEVGCQITHPSRGALHVRVVNGCPEINEALGLDLIQEAEEVKERRRNAEIAVNRLVEVWGQAPMLDWELGKKAVKDLRNGVGLSWAWLHRAFPEAPAWLVSAVPTTAGAKGDQVPWNRHERKRWKQASAVAVHLFCGKDRATWASRAEAAHVVLVDQAEDLMADGTYAALLDLALTGKIKMVFGGPPCRTFSALRNVAMEGQDGPRPLRDRNGDGRWGRKDLSEWEEWRARQDVIMIFRMLFLWMVAAAVAQLNGDRDPDFLLEHPEDPKVVLEQPNYASLWAFPEIHFLAQEMGWTFWEFDQGPLGHPRRKPTRIIASKECPRELRGLRGPSTLTEEERDHDGAGFRSSTWAAWAPGLKQAVKWAVEESLGGSVLESVMKLDHSFLEHLRRDHTPFRRDCRACLAGSFRGHAHRRVVAPEAWCLSLDVVGPTRQGCDEYVKKVRYALVGTLAVPDVLGKLLQPPEPGADDGGGVGPMGDEDPVCEDGYMADEEAEPSAPLEEERSKREMEKWMARVNKDKLEGVTCVEVPFVVTMASKAANEVLAATKDILVQVKKLGLVVQRVHTDRRREFIGKSFRALCRDRGLVRTTTTGDDFKANGRVEALVGRAKNAVRTYLSGSGMGPEMWGFAMRHYMSKIQQEIVTRLGGRLPRIPPFGTKVFVKQRSWRLKKEEFMEKVVAARILCPSMDVARGFLVRTDDGTYLTTMVAVENVKEISGEFEVDGAPRPSGEPGARRRIYGKTPIVASLQREDSVDAVSKMTAEEEEGLRADEEIARKFLEAGDFSMDAADELLESLSLGEVYSHNRRPGTYENDSDKVSVHVLGMFRHGGVVGATLGARRRPFLTQFLTKVVRTHAPSGTTFTTLSINYNTQLRLHRDGNNQTGAKAYLMGFGNYVGGGLWCRDEKAASAAVWKKFNGKWLSGYAYPTYHKVVQFDPCRLHQPLPWTGRRISLSAYTVGCVGNCANDGRDLLQRLGFPLPSPQALSPEGGGVLKVAVVAKEEDKNSSSSFQRLGDGQEPGEHQTLESHRVCGGDGQEPGEHQTLESPRVCGGDGQEPGEHQTLESRRVCVGDGPVGFSCICKGYEVDPSLCVCRSALVAGQKGPEEFFIGEESSDGEAMEPKGAEWIREDWGAYSPPQVPWMKALGEQDETVYQIVGSEVPLEVGWDLFDEYLDNLRLALVQEEHEEREDLIHHGECGRHYEGPLSQRVASRVRLEQILAEFVPEDEAGGCEHLFKAEAVPEEAEVPLHTKTVANEVVRREIDKWVPSMLSEYESLVRENEAVEPFPVEKLEQWKKEGKDFDLVPGKTVHTVKAFTGRLKTRAVICGNFLGQTFSKDQKYAAGADGVLIRVVLRMVALMAWTIGVMDVRTAFLLAPLLFQEERPTLVQVPKMFLLGGVCKETMWRVKRALYGMVTSPRSWEVYRNKTMAQMRGKVSGDEVRFIPSEVDGSLWYIMAGERRAGVIVCYVDDLLIAGEPLVAKEAAQMVARTWKCTEPQWDDVTFNGFEILRSETGLVLKQDSYTKDLLARYKDLEGYEDVPAPVQLAPEDFVLKENEVAADFVRAAQTMAGELQWLAGRCRPEILYAVNLLSQAISKNPKEAVYRGGHLLKYLKRYPEGGIHYTCDRQLTPDTRVQAAGIVVEGFCDASFAPNSGRSQQSIMIFLLGGLVAWTSSRQAFITMSTAESELVAICELATCLKSVEHLVAEVMAGDKMKATEVFKAIHSDSQAALAVCGTAAGSWRTRHLRIRGSLVRELLEQADWTAHHTEGHVMLADLGTKALAADRFAFLTEKMRVVRKRHHDTKEPANKPARVKKLMLLLCLASLVEQADGAAMTEQAPQDAFDYQFLVVCMVAVVAIWEQRSPEGTRLVEEPRVQWTQTHLGTPLWKLQGCVNEREGSDLLLPPVPEPVYETWWATRTQTFAPPRGRRDYWEVDEDRCVAIRYHPTARLNLFVPGQAAGGPPLSRFTGERRTVGRLASGQTIAHLDNFAQLSKPAQLLANKEWTGVTELRLKSGG</sequence>
<accession>A0A1Q9F7F3</accession>
<dbReference type="InterPro" id="IPR001584">
    <property type="entry name" value="Integrase_cat-core"/>
</dbReference>
<dbReference type="Proteomes" id="UP000186817">
    <property type="component" value="Unassembled WGS sequence"/>
</dbReference>
<dbReference type="EMBL" id="LSRX01000001">
    <property type="protein sequence ID" value="OLQ15613.1"/>
    <property type="molecule type" value="Genomic_DNA"/>
</dbReference>
<reference evidence="9 10" key="1">
    <citation type="submission" date="2016-02" db="EMBL/GenBank/DDBJ databases">
        <title>Genome analysis of coral dinoflagellate symbionts highlights evolutionary adaptations to a symbiotic lifestyle.</title>
        <authorList>
            <person name="Aranda M."/>
            <person name="Li Y."/>
            <person name="Liew Y.J."/>
            <person name="Baumgarten S."/>
            <person name="Simakov O."/>
            <person name="Wilson M."/>
            <person name="Piel J."/>
            <person name="Ashoor H."/>
            <person name="Bougouffa S."/>
            <person name="Bajic V.B."/>
            <person name="Ryu T."/>
            <person name="Ravasi T."/>
            <person name="Bayer T."/>
            <person name="Micklem G."/>
            <person name="Kim H."/>
            <person name="Bhak J."/>
            <person name="Lajeunesse T.C."/>
            <person name="Voolstra C.R."/>
        </authorList>
    </citation>
    <scope>NUCLEOTIDE SEQUENCE [LARGE SCALE GENOMIC DNA]</scope>
    <source>
        <strain evidence="9 10">CCMP2467</strain>
    </source>
</reference>
<dbReference type="InterPro" id="IPR001878">
    <property type="entry name" value="Znf_CCHC"/>
</dbReference>
<feature type="region of interest" description="Disordered" evidence="5">
    <location>
        <begin position="921"/>
        <end position="940"/>
    </location>
</feature>
<feature type="compositionally biased region" description="Gly residues" evidence="5">
    <location>
        <begin position="802"/>
        <end position="811"/>
    </location>
</feature>
<feature type="region of interest" description="Disordered" evidence="5">
    <location>
        <begin position="215"/>
        <end position="235"/>
    </location>
</feature>
<dbReference type="InterPro" id="IPR018117">
    <property type="entry name" value="C5_DNA_meth_AS"/>
</dbReference>
<feature type="domain" description="CCHC-type" evidence="7">
    <location>
        <begin position="781"/>
        <end position="796"/>
    </location>
</feature>
<dbReference type="InterPro" id="IPR036397">
    <property type="entry name" value="RNaseH_sf"/>
</dbReference>
<keyword evidence="2" id="KW-0808">Transferase</keyword>
<dbReference type="PROSITE" id="PS50994">
    <property type="entry name" value="INTEGRASE"/>
    <property type="match status" value="1"/>
</dbReference>
<dbReference type="GO" id="GO:0003676">
    <property type="term" value="F:nucleic acid binding"/>
    <property type="evidence" value="ECO:0007669"/>
    <property type="project" value="InterPro"/>
</dbReference>
<comment type="caution">
    <text evidence="9">The sequence shown here is derived from an EMBL/GenBank/DDBJ whole genome shotgun (WGS) entry which is preliminary data.</text>
</comment>
<dbReference type="PANTHER" id="PTHR11439">
    <property type="entry name" value="GAG-POL-RELATED RETROTRANSPOSON"/>
    <property type="match status" value="1"/>
</dbReference>
<keyword evidence="10" id="KW-1185">Reference proteome</keyword>
<feature type="domain" description="C3H1-type" evidence="6">
    <location>
        <begin position="749"/>
        <end position="777"/>
    </location>
</feature>
<dbReference type="InterPro" id="IPR000571">
    <property type="entry name" value="Znf_CCCH"/>
</dbReference>
<evidence type="ECO:0000313" key="10">
    <source>
        <dbReference type="Proteomes" id="UP000186817"/>
    </source>
</evidence>
<feature type="compositionally biased region" description="Low complexity" evidence="5">
    <location>
        <begin position="9"/>
        <end position="20"/>
    </location>
</feature>
<dbReference type="GO" id="GO:0032259">
    <property type="term" value="P:methylation"/>
    <property type="evidence" value="ECO:0007669"/>
    <property type="project" value="UniProtKB-KW"/>
</dbReference>
<feature type="compositionally biased region" description="Basic and acidic residues" evidence="5">
    <location>
        <begin position="859"/>
        <end position="875"/>
    </location>
</feature>
<dbReference type="GO" id="GO:0008270">
    <property type="term" value="F:zinc ion binding"/>
    <property type="evidence" value="ECO:0007669"/>
    <property type="project" value="UniProtKB-KW"/>
</dbReference>
<feature type="region of interest" description="Disordered" evidence="5">
    <location>
        <begin position="802"/>
        <end position="896"/>
    </location>
</feature>
<dbReference type="InterPro" id="IPR012337">
    <property type="entry name" value="RNaseH-like_sf"/>
</dbReference>
<dbReference type="SUPFAM" id="SSF53098">
    <property type="entry name" value="Ribonuclease H-like"/>
    <property type="match status" value="1"/>
</dbReference>
<organism evidence="9 10">
    <name type="scientific">Symbiodinium microadriaticum</name>
    <name type="common">Dinoflagellate</name>
    <name type="synonym">Zooxanthella microadriatica</name>
    <dbReference type="NCBI Taxonomy" id="2951"/>
    <lineage>
        <taxon>Eukaryota</taxon>
        <taxon>Sar</taxon>
        <taxon>Alveolata</taxon>
        <taxon>Dinophyceae</taxon>
        <taxon>Suessiales</taxon>
        <taxon>Symbiodiniaceae</taxon>
        <taxon>Symbiodinium</taxon>
    </lineage>
</organism>
<evidence type="ECO:0000313" key="9">
    <source>
        <dbReference type="EMBL" id="OLQ15613.1"/>
    </source>
</evidence>
<evidence type="ECO:0000259" key="8">
    <source>
        <dbReference type="PROSITE" id="PS50994"/>
    </source>
</evidence>
<feature type="compositionally biased region" description="Pro residues" evidence="5">
    <location>
        <begin position="418"/>
        <end position="430"/>
    </location>
</feature>
<feature type="zinc finger region" description="C3H1-type" evidence="4">
    <location>
        <begin position="749"/>
        <end position="777"/>
    </location>
</feature>
<keyword evidence="4" id="KW-0863">Zinc-finger</keyword>
<dbReference type="Pfam" id="PF07727">
    <property type="entry name" value="RVT_2"/>
    <property type="match status" value="1"/>
</dbReference>
<evidence type="ECO:0000256" key="3">
    <source>
        <dbReference type="ARBA" id="ARBA00022691"/>
    </source>
</evidence>
<gene>
    <name evidence="9" type="primary">GIP</name>
    <name evidence="9" type="ORF">AK812_SmicGene142</name>
</gene>
<dbReference type="GO" id="GO:0008168">
    <property type="term" value="F:methyltransferase activity"/>
    <property type="evidence" value="ECO:0007669"/>
    <property type="project" value="UniProtKB-KW"/>
</dbReference>
<evidence type="ECO:0000256" key="4">
    <source>
        <dbReference type="PROSITE-ProRule" id="PRU00723"/>
    </source>
</evidence>
<feature type="region of interest" description="Disordered" evidence="5">
    <location>
        <begin position="1"/>
        <end position="118"/>
    </location>
</feature>
<dbReference type="OrthoDB" id="424538at2759"/>
<feature type="compositionally biased region" description="Low complexity" evidence="5">
    <location>
        <begin position="431"/>
        <end position="445"/>
    </location>
</feature>
<keyword evidence="4" id="KW-0862">Zinc</keyword>
<evidence type="ECO:0000256" key="1">
    <source>
        <dbReference type="ARBA" id="ARBA00022603"/>
    </source>
</evidence>
<feature type="compositionally biased region" description="Basic and acidic residues" evidence="5">
    <location>
        <begin position="34"/>
        <end position="44"/>
    </location>
</feature>
<name>A0A1Q9F7F3_SYMMI</name>
<dbReference type="PROSITE" id="PS50103">
    <property type="entry name" value="ZF_C3H1"/>
    <property type="match status" value="1"/>
</dbReference>
<dbReference type="CDD" id="cd09272">
    <property type="entry name" value="RNase_HI_RT_Ty1"/>
    <property type="match status" value="1"/>
</dbReference>
<evidence type="ECO:0000259" key="6">
    <source>
        <dbReference type="PROSITE" id="PS50103"/>
    </source>
</evidence>
<feature type="region of interest" description="Disordered" evidence="5">
    <location>
        <begin position="2032"/>
        <end position="2061"/>
    </location>
</feature>
<dbReference type="InterPro" id="IPR013103">
    <property type="entry name" value="RVT_2"/>
</dbReference>
<evidence type="ECO:0000256" key="2">
    <source>
        <dbReference type="ARBA" id="ARBA00022679"/>
    </source>
</evidence>